<comment type="caution">
    <text evidence="7">The sequence shown here is derived from an EMBL/GenBank/DDBJ whole genome shotgun (WGS) entry which is preliminary data.</text>
</comment>
<evidence type="ECO:0000256" key="5">
    <source>
        <dbReference type="SAM" id="MobiDB-lite"/>
    </source>
</evidence>
<dbReference type="SUPFAM" id="SSF48464">
    <property type="entry name" value="ENTH/VHS domain"/>
    <property type="match status" value="1"/>
</dbReference>
<dbReference type="AlphaFoldDB" id="A0AA47MZN3"/>
<comment type="subcellular location">
    <subcellularLocation>
        <location evidence="1">Cytoplasmic vesicle</location>
    </subcellularLocation>
    <subcellularLocation>
        <location evidence="2">Golgi apparatus</location>
    </subcellularLocation>
</comment>
<reference evidence="7" key="1">
    <citation type="journal article" date="2023" name="Front. Mar. Sci.">
        <title>A new Merluccius polli reference genome to investigate the effects of global change in West African waters.</title>
        <authorList>
            <person name="Mateo J.L."/>
            <person name="Blanco-Fernandez C."/>
            <person name="Garcia-Vazquez E."/>
            <person name="Machado-Schiaffino G."/>
        </authorList>
    </citation>
    <scope>NUCLEOTIDE SEQUENCE</scope>
    <source>
        <strain evidence="7">C29</strain>
        <tissue evidence="7">Fin</tissue>
    </source>
</reference>
<dbReference type="InterPro" id="IPR058028">
    <property type="entry name" value="Tepsin_VHS/ENTH-like"/>
</dbReference>
<sequence>MATFMERVAFVPKIPTLMKATADDERPCPGYLFQEIGSILHPAGPKISHESAGCGQFLLEYLLDRLQVQSCHVKIKVLKIFVHLCAHGSNHFLTELRRNSTFIQQASVYSGPPDPIHGTALFQKVRNTAQEVGRLLFTDTILEKSTASLSCLAAQTSGMGSEAHRTGMQGFGSSPGKQGTATSNSLLDKIQKAAEVVASAVLPPNEQQGIRLHDNHYRAVAAPSTPIEVAVPACAYNLPPHRATGTQRFPGQVGGGWEEVDSSNCSSHNSSQGIAANSRASASRSSKSGGTGSQSGGSRESSGDLSDRVEAMQLGDCGQEMALISTLTEGSRVFLTREESQYFIKECSTLNCEVVVELLARQLQEPSHTVEMSLNIRVAPPVLQRALCAVACLLTSDLLSLEQIFGATHRKLSRLSEGPPGPVTNKATKILRQLEAMLGGTGRVPRQEVAASSPLASDDQPFNATYPVTPPPSSLSTGLSGLHCYQETPLMSQNPSTDVTDPPSPSGPEHAQSGPSGRDHGKIPPSPEEESGDSQAGAARTSEATVNSAGESSQRPRGGESFSDSEQPCVGRLSLFSGMELVARGAASTFDPTDASSNNSHVGENSTTDNYTHALPNSAGSRFSKASDDASEGSQTVSAFSFLNC</sequence>
<protein>
    <submittedName>
        <fullName evidence="7">AP-4 complex accessory subunit tepsin</fullName>
    </submittedName>
</protein>
<keyword evidence="4" id="KW-0968">Cytoplasmic vesicle</keyword>
<dbReference type="PANTHER" id="PTHR21514:SF0">
    <property type="entry name" value="AP-4 COMPLEX ACCESSORY SUBUNIT TEPSIN"/>
    <property type="match status" value="1"/>
</dbReference>
<dbReference type="InterPro" id="IPR039273">
    <property type="entry name" value="TEPSIN"/>
</dbReference>
<gene>
    <name evidence="7" type="primary">tepsin</name>
    <name evidence="7" type="ORF">N1851_010320</name>
</gene>
<dbReference type="Pfam" id="PF25827">
    <property type="entry name" value="TVHS-like"/>
    <property type="match status" value="1"/>
</dbReference>
<dbReference type="GO" id="GO:0031410">
    <property type="term" value="C:cytoplasmic vesicle"/>
    <property type="evidence" value="ECO:0007669"/>
    <property type="project" value="UniProtKB-SubCell"/>
</dbReference>
<evidence type="ECO:0000256" key="4">
    <source>
        <dbReference type="ARBA" id="ARBA00023329"/>
    </source>
</evidence>
<dbReference type="Proteomes" id="UP001174136">
    <property type="component" value="Unassembled WGS sequence"/>
</dbReference>
<dbReference type="PANTHER" id="PTHR21514">
    <property type="entry name" value="AP-4 COMPLEX ACCESSORY SUBUNIT TEPSIN"/>
    <property type="match status" value="1"/>
</dbReference>
<feature type="compositionally biased region" description="Low complexity" evidence="5">
    <location>
        <begin position="262"/>
        <end position="288"/>
    </location>
</feature>
<dbReference type="InterPro" id="IPR008942">
    <property type="entry name" value="ENTH_VHS"/>
</dbReference>
<feature type="region of interest" description="Disordered" evidence="5">
    <location>
        <begin position="589"/>
        <end position="637"/>
    </location>
</feature>
<dbReference type="CDD" id="cd03572">
    <property type="entry name" value="ENTH_like_Tepsin"/>
    <property type="match status" value="1"/>
</dbReference>
<feature type="region of interest" description="Disordered" evidence="5">
    <location>
        <begin position="439"/>
        <end position="568"/>
    </location>
</feature>
<feature type="compositionally biased region" description="Polar residues" evidence="5">
    <location>
        <begin position="590"/>
        <end position="611"/>
    </location>
</feature>
<evidence type="ECO:0000256" key="1">
    <source>
        <dbReference type="ARBA" id="ARBA00004541"/>
    </source>
</evidence>
<keyword evidence="3" id="KW-0333">Golgi apparatus</keyword>
<evidence type="ECO:0000259" key="6">
    <source>
        <dbReference type="Pfam" id="PF25827"/>
    </source>
</evidence>
<dbReference type="InterPro" id="IPR035802">
    <property type="entry name" value="ENTH/VHS_tepsin"/>
</dbReference>
<feature type="compositionally biased region" description="Polar residues" evidence="5">
    <location>
        <begin position="542"/>
        <end position="555"/>
    </location>
</feature>
<evidence type="ECO:0000313" key="7">
    <source>
        <dbReference type="EMBL" id="KAK0149155.1"/>
    </source>
</evidence>
<dbReference type="GO" id="GO:0032588">
    <property type="term" value="C:trans-Golgi network membrane"/>
    <property type="evidence" value="ECO:0007669"/>
    <property type="project" value="TreeGrafter"/>
</dbReference>
<evidence type="ECO:0000256" key="2">
    <source>
        <dbReference type="ARBA" id="ARBA00004555"/>
    </source>
</evidence>
<organism evidence="7 8">
    <name type="scientific">Merluccius polli</name>
    <name type="common">Benguela hake</name>
    <name type="synonym">Merluccius cadenati</name>
    <dbReference type="NCBI Taxonomy" id="89951"/>
    <lineage>
        <taxon>Eukaryota</taxon>
        <taxon>Metazoa</taxon>
        <taxon>Chordata</taxon>
        <taxon>Craniata</taxon>
        <taxon>Vertebrata</taxon>
        <taxon>Euteleostomi</taxon>
        <taxon>Actinopterygii</taxon>
        <taxon>Neopterygii</taxon>
        <taxon>Teleostei</taxon>
        <taxon>Neoteleostei</taxon>
        <taxon>Acanthomorphata</taxon>
        <taxon>Zeiogadaria</taxon>
        <taxon>Gadariae</taxon>
        <taxon>Gadiformes</taxon>
        <taxon>Gadoidei</taxon>
        <taxon>Merlucciidae</taxon>
        <taxon>Merluccius</taxon>
    </lineage>
</organism>
<evidence type="ECO:0000313" key="8">
    <source>
        <dbReference type="Proteomes" id="UP001174136"/>
    </source>
</evidence>
<keyword evidence="8" id="KW-1185">Reference proteome</keyword>
<dbReference type="EMBL" id="JAOPHQ010001835">
    <property type="protein sequence ID" value="KAK0149155.1"/>
    <property type="molecule type" value="Genomic_DNA"/>
</dbReference>
<proteinExistence type="predicted"/>
<name>A0AA47MZN3_MERPO</name>
<evidence type="ECO:0000256" key="3">
    <source>
        <dbReference type="ARBA" id="ARBA00023034"/>
    </source>
</evidence>
<feature type="region of interest" description="Disordered" evidence="5">
    <location>
        <begin position="245"/>
        <end position="305"/>
    </location>
</feature>
<feature type="domain" description="AP-4 complex accessory subunit Tepsin VHS/ENTH-like" evidence="6">
    <location>
        <begin position="319"/>
        <end position="433"/>
    </location>
</feature>
<dbReference type="Gene3D" id="1.25.40.90">
    <property type="match status" value="1"/>
</dbReference>
<accession>A0AA47MZN3</accession>